<dbReference type="Gene3D" id="1.20.1250.20">
    <property type="entry name" value="MFS general substrate transporter like domains"/>
    <property type="match status" value="1"/>
</dbReference>
<keyword evidence="2" id="KW-0812">Transmembrane</keyword>
<organism evidence="3 4">
    <name type="scientific">Streptomyces hygroscopicus</name>
    <dbReference type="NCBI Taxonomy" id="1912"/>
    <lineage>
        <taxon>Bacteria</taxon>
        <taxon>Bacillati</taxon>
        <taxon>Actinomycetota</taxon>
        <taxon>Actinomycetes</taxon>
        <taxon>Kitasatosporales</taxon>
        <taxon>Streptomycetaceae</taxon>
        <taxon>Streptomyces</taxon>
        <taxon>Streptomyces violaceusniger group</taxon>
    </lineage>
</organism>
<evidence type="ECO:0000256" key="2">
    <source>
        <dbReference type="SAM" id="Phobius"/>
    </source>
</evidence>
<evidence type="ECO:0000313" key="4">
    <source>
        <dbReference type="Proteomes" id="UP001054854"/>
    </source>
</evidence>
<evidence type="ECO:0000313" key="3">
    <source>
        <dbReference type="EMBL" id="GHJ33958.1"/>
    </source>
</evidence>
<dbReference type="InterPro" id="IPR036259">
    <property type="entry name" value="MFS_trans_sf"/>
</dbReference>
<dbReference type="SUPFAM" id="SSF103473">
    <property type="entry name" value="MFS general substrate transporter"/>
    <property type="match status" value="1"/>
</dbReference>
<dbReference type="EMBL" id="BNEK01000005">
    <property type="protein sequence ID" value="GHJ33958.1"/>
    <property type="molecule type" value="Genomic_DNA"/>
</dbReference>
<feature type="transmembrane region" description="Helical" evidence="2">
    <location>
        <begin position="42"/>
        <end position="60"/>
    </location>
</feature>
<accession>A0ABQ3UEH3</accession>
<feature type="region of interest" description="Disordered" evidence="1">
    <location>
        <begin position="62"/>
        <end position="82"/>
    </location>
</feature>
<keyword evidence="2" id="KW-1133">Transmembrane helix</keyword>
<sequence>MKDPLHLTAFQQSLLVAVPVVVGSLGRIPVGALTDRFGGRVMFPLVSAATVVPVLPLGLARAGRDARGPEPSPCADGPLPRR</sequence>
<dbReference type="Proteomes" id="UP001054854">
    <property type="component" value="Unassembled WGS sequence"/>
</dbReference>
<comment type="caution">
    <text evidence="3">The sequence shown here is derived from an EMBL/GenBank/DDBJ whole genome shotgun (WGS) entry which is preliminary data.</text>
</comment>
<keyword evidence="2" id="KW-0472">Membrane</keyword>
<proteinExistence type="predicted"/>
<protein>
    <submittedName>
        <fullName evidence="3">Uncharacterized protein</fullName>
    </submittedName>
</protein>
<evidence type="ECO:0000256" key="1">
    <source>
        <dbReference type="SAM" id="MobiDB-lite"/>
    </source>
</evidence>
<gene>
    <name evidence="3" type="ORF">TPA0910_83910</name>
</gene>
<keyword evidence="4" id="KW-1185">Reference proteome</keyword>
<reference evidence="3" key="1">
    <citation type="submission" date="2024-05" db="EMBL/GenBank/DDBJ databases">
        <title>Whole genome shotgun sequence of Streptomyces hygroscopicus NBRC 113678.</title>
        <authorList>
            <person name="Komaki H."/>
            <person name="Tamura T."/>
        </authorList>
    </citation>
    <scope>NUCLEOTIDE SEQUENCE</scope>
    <source>
        <strain evidence="3">N11-34</strain>
    </source>
</reference>
<name>A0ABQ3UEH3_STRHY</name>